<sequence>MSLSSHDGGKGGDGDGDGDGGSHWQVVRTRVGQFLRERELKKSLRSTMSSLINVPDAIEADYKSSGSQDERSSEDTTVDGLRESPGEWPIRQRLLVVANRLPVFAVRCDDSWSVEISDGSLVSALSGEIFYYFLDDVPVGVKDMEIWWIGWMGVDVPDEAGQMALTKALGDKNCVHVLLDEVTASDCSNYMWPLFHYHALSDEDLLATTRSIHHTQFAAYRRANRMFADVICKHYKDGDIVWCQDYHLMLLPKFLKEYDINIKVGWFLQTPFLSSEIHQTLPSRRKVLHAVLAADLLGFHTYDHARHFVSALGVEAVPEGVEYQGRITRVAAVMLGVDRPDMIKTLLAFEKFIEENPEWHDKVVLLQIAVPTRTDLAEYQKLTSQVHENVGRINGKFGTLTEVPIHHLDRSLDFNALCALYAITAQSLRAGALLVNPWNIKEVSDAIGQALVMPAEEREKRHLVNFDHVTSYTAQRWAEFFISELTHNVIEAKQRVREISPRPIFSEGINVYLQSENILILLEELENEVRRISDTADSTRLQLEDKAMKLESEVKDTLDLADSTQKQLKEKISVLESELFEARKLIKKDSNARATRVPMELPSDLRKRLRPLLFVLVFICFSVLSAGLVFSDEYTTLYYIALYSYLLVPGVDIAVEVEWSWRPNFVARVVMDSVLMSVVPAALQYCTGIAALFLRLISSGAGSSSVMYVGMVTNLCMYIFEDVYVEYLQERLIRSSATWRQRYPY</sequence>
<dbReference type="InterPro" id="IPR001830">
    <property type="entry name" value="Glyco_trans_20"/>
</dbReference>
<gene>
    <name evidence="4" type="ORF">SHERM_03992</name>
</gene>
<dbReference type="PANTHER" id="PTHR10788">
    <property type="entry name" value="TREHALOSE-6-PHOSPHATE SYNTHASE"/>
    <property type="match status" value="1"/>
</dbReference>
<evidence type="ECO:0000313" key="5">
    <source>
        <dbReference type="Proteomes" id="UP001153555"/>
    </source>
</evidence>
<dbReference type="PANTHER" id="PTHR10788:SF130">
    <property type="entry name" value="ALPHA,ALPHA-TREHALOSE-PHOSPHATE SYNTHASE [UDP-FORMING] 1"/>
    <property type="match status" value="1"/>
</dbReference>
<name>A0A9N7RQ72_STRHE</name>
<protein>
    <submittedName>
        <fullName evidence="4">Alpha-alpha-trehalose-phosphate synthase</fullName>
    </submittedName>
</protein>
<organism evidence="4 5">
    <name type="scientific">Striga hermonthica</name>
    <name type="common">Purple witchweed</name>
    <name type="synonym">Buchnera hermonthica</name>
    <dbReference type="NCBI Taxonomy" id="68872"/>
    <lineage>
        <taxon>Eukaryota</taxon>
        <taxon>Viridiplantae</taxon>
        <taxon>Streptophyta</taxon>
        <taxon>Embryophyta</taxon>
        <taxon>Tracheophyta</taxon>
        <taxon>Spermatophyta</taxon>
        <taxon>Magnoliopsida</taxon>
        <taxon>eudicotyledons</taxon>
        <taxon>Gunneridae</taxon>
        <taxon>Pentapetalae</taxon>
        <taxon>asterids</taxon>
        <taxon>lamiids</taxon>
        <taxon>Lamiales</taxon>
        <taxon>Orobanchaceae</taxon>
        <taxon>Buchnereae</taxon>
        <taxon>Striga</taxon>
    </lineage>
</organism>
<dbReference type="Pfam" id="PF00982">
    <property type="entry name" value="Glyco_transf_20"/>
    <property type="match status" value="2"/>
</dbReference>
<feature type="transmembrane region" description="Helical" evidence="3">
    <location>
        <begin position="637"/>
        <end position="657"/>
    </location>
</feature>
<dbReference type="Gene3D" id="3.40.50.2000">
    <property type="entry name" value="Glycogen Phosphorylase B"/>
    <property type="match status" value="2"/>
</dbReference>
<dbReference type="GO" id="GO:0005829">
    <property type="term" value="C:cytosol"/>
    <property type="evidence" value="ECO:0007669"/>
    <property type="project" value="TreeGrafter"/>
</dbReference>
<keyword evidence="3" id="KW-0472">Membrane</keyword>
<dbReference type="CDD" id="cd03788">
    <property type="entry name" value="GT20_TPS"/>
    <property type="match status" value="1"/>
</dbReference>
<dbReference type="OrthoDB" id="755951at2759"/>
<dbReference type="AlphaFoldDB" id="A0A9N7RQ72"/>
<evidence type="ECO:0000256" key="3">
    <source>
        <dbReference type="SAM" id="Phobius"/>
    </source>
</evidence>
<feature type="compositionally biased region" description="Basic and acidic residues" evidence="2">
    <location>
        <begin position="68"/>
        <end position="84"/>
    </location>
</feature>
<dbReference type="SUPFAM" id="SSF53756">
    <property type="entry name" value="UDP-Glycosyltransferase/glycogen phosphorylase"/>
    <property type="match status" value="1"/>
</dbReference>
<keyword evidence="3" id="KW-1133">Transmembrane helix</keyword>
<evidence type="ECO:0000256" key="1">
    <source>
        <dbReference type="SAM" id="Coils"/>
    </source>
</evidence>
<evidence type="ECO:0000313" key="4">
    <source>
        <dbReference type="EMBL" id="CAA0836971.1"/>
    </source>
</evidence>
<keyword evidence="1" id="KW-0175">Coiled coil</keyword>
<feature type="transmembrane region" description="Helical" evidence="3">
    <location>
        <begin position="612"/>
        <end position="631"/>
    </location>
</feature>
<feature type="coiled-coil region" evidence="1">
    <location>
        <begin position="515"/>
        <end position="585"/>
    </location>
</feature>
<dbReference type="GO" id="GO:0003825">
    <property type="term" value="F:alpha,alpha-trehalose-phosphate synthase (UDP-forming) activity"/>
    <property type="evidence" value="ECO:0007669"/>
    <property type="project" value="TreeGrafter"/>
</dbReference>
<feature type="region of interest" description="Disordered" evidence="2">
    <location>
        <begin position="1"/>
        <end position="24"/>
    </location>
</feature>
<keyword evidence="3" id="KW-0812">Transmembrane</keyword>
<dbReference type="GO" id="GO:0005992">
    <property type="term" value="P:trehalose biosynthetic process"/>
    <property type="evidence" value="ECO:0007669"/>
    <property type="project" value="InterPro"/>
</dbReference>
<evidence type="ECO:0000256" key="2">
    <source>
        <dbReference type="SAM" id="MobiDB-lite"/>
    </source>
</evidence>
<accession>A0A9N7RQ72</accession>
<keyword evidence="5" id="KW-1185">Reference proteome</keyword>
<dbReference type="EMBL" id="CACSLK010030184">
    <property type="protein sequence ID" value="CAA0836971.1"/>
    <property type="molecule type" value="Genomic_DNA"/>
</dbReference>
<feature type="region of interest" description="Disordered" evidence="2">
    <location>
        <begin position="62"/>
        <end position="84"/>
    </location>
</feature>
<dbReference type="Proteomes" id="UP001153555">
    <property type="component" value="Unassembled WGS sequence"/>
</dbReference>
<dbReference type="GO" id="GO:0004805">
    <property type="term" value="F:trehalose-phosphatase activity"/>
    <property type="evidence" value="ECO:0007669"/>
    <property type="project" value="TreeGrafter"/>
</dbReference>
<proteinExistence type="predicted"/>
<reference evidence="4" key="1">
    <citation type="submission" date="2019-12" db="EMBL/GenBank/DDBJ databases">
        <authorList>
            <person name="Scholes J."/>
        </authorList>
    </citation>
    <scope>NUCLEOTIDE SEQUENCE</scope>
</reference>
<feature type="transmembrane region" description="Helical" evidence="3">
    <location>
        <begin position="669"/>
        <end position="694"/>
    </location>
</feature>
<comment type="caution">
    <text evidence="4">The sequence shown here is derived from an EMBL/GenBank/DDBJ whole genome shotgun (WGS) entry which is preliminary data.</text>
</comment>